<dbReference type="SUPFAM" id="SSF53335">
    <property type="entry name" value="S-adenosyl-L-methionine-dependent methyltransferases"/>
    <property type="match status" value="1"/>
</dbReference>
<accession>Q2GMU9</accession>
<protein>
    <recommendedName>
        <fullName evidence="4">Methyltransferase domain-containing protein</fullName>
    </recommendedName>
</protein>
<dbReference type="OrthoDB" id="66144at2759"/>
<reference evidence="3" key="1">
    <citation type="journal article" date="2015" name="Genome Announc.">
        <title>Draft genome sequence of the cellulolytic fungus Chaetomium globosum.</title>
        <authorList>
            <person name="Cuomo C.A."/>
            <person name="Untereiner W.A."/>
            <person name="Ma L.-J."/>
            <person name="Grabherr M."/>
            <person name="Birren B.W."/>
        </authorList>
    </citation>
    <scope>NUCLEOTIDE SEQUENCE [LARGE SCALE GENOMIC DNA]</scope>
    <source>
        <strain evidence="3">ATCC 6205 / CBS 148.51 / DSM 1962 / NBRC 6347 / NRRL 1970</strain>
    </source>
</reference>
<sequence>MATQITSRFAGHGDACVNGGVRSDSRNQEGGHDACHDPRTTETTIGEVYDNFADSYENTIEETRLRSFQREVFAQFPHHGFTLDLGSGTGVVGMLIRQSPLNASSTQSRVYVHGVDVSTRMLNTPWCVRYYDSTQQGFIQDILMDPDASWLQQAVQPGAAQSCSVSGPAVDHITCFGALHFLSPKQFEAALSRMFVLARRSVMFDIDDICPFYMQYILEKLGEGFRNYNHMAAYRKFGTPPGWVKVVEEEAVLYHSPNVGVDMRGVLVRFERVE</sequence>
<dbReference type="EMBL" id="CH408035">
    <property type="protein sequence ID" value="EAQ84301.1"/>
    <property type="molecule type" value="Genomic_DNA"/>
</dbReference>
<gene>
    <name evidence="2" type="ORF">CHGG_10705</name>
</gene>
<dbReference type="Proteomes" id="UP000001056">
    <property type="component" value="Unassembled WGS sequence"/>
</dbReference>
<feature type="region of interest" description="Disordered" evidence="1">
    <location>
        <begin position="17"/>
        <end position="40"/>
    </location>
</feature>
<keyword evidence="3" id="KW-1185">Reference proteome</keyword>
<dbReference type="OMA" id="IDDICPF"/>
<dbReference type="RefSeq" id="XP_001228632.1">
    <property type="nucleotide sequence ID" value="XM_001228631.1"/>
</dbReference>
<dbReference type="InParanoid" id="Q2GMU9"/>
<dbReference type="VEuPathDB" id="FungiDB:CHGG_10705"/>
<organism evidence="2 3">
    <name type="scientific">Chaetomium globosum (strain ATCC 6205 / CBS 148.51 / DSM 1962 / NBRC 6347 / NRRL 1970)</name>
    <name type="common">Soil fungus</name>
    <dbReference type="NCBI Taxonomy" id="306901"/>
    <lineage>
        <taxon>Eukaryota</taxon>
        <taxon>Fungi</taxon>
        <taxon>Dikarya</taxon>
        <taxon>Ascomycota</taxon>
        <taxon>Pezizomycotina</taxon>
        <taxon>Sordariomycetes</taxon>
        <taxon>Sordariomycetidae</taxon>
        <taxon>Sordariales</taxon>
        <taxon>Chaetomiaceae</taxon>
        <taxon>Chaetomium</taxon>
    </lineage>
</organism>
<evidence type="ECO:0000256" key="1">
    <source>
        <dbReference type="SAM" id="MobiDB-lite"/>
    </source>
</evidence>
<dbReference type="GeneID" id="4396223"/>
<dbReference type="Gene3D" id="3.40.50.150">
    <property type="entry name" value="Vaccinia Virus protein VP39"/>
    <property type="match status" value="1"/>
</dbReference>
<evidence type="ECO:0008006" key="4">
    <source>
        <dbReference type="Google" id="ProtNLM"/>
    </source>
</evidence>
<dbReference type="InterPro" id="IPR029063">
    <property type="entry name" value="SAM-dependent_MTases_sf"/>
</dbReference>
<proteinExistence type="predicted"/>
<dbReference type="eggNOG" id="ENOG502QSG2">
    <property type="taxonomic scope" value="Eukaryota"/>
</dbReference>
<feature type="compositionally biased region" description="Basic and acidic residues" evidence="1">
    <location>
        <begin position="23"/>
        <end position="40"/>
    </location>
</feature>
<evidence type="ECO:0000313" key="2">
    <source>
        <dbReference type="EMBL" id="EAQ84301.1"/>
    </source>
</evidence>
<evidence type="ECO:0000313" key="3">
    <source>
        <dbReference type="Proteomes" id="UP000001056"/>
    </source>
</evidence>
<name>Q2GMU9_CHAGB</name>
<dbReference type="HOGENOM" id="CLU_1015650_0_0_1"/>
<dbReference type="AlphaFoldDB" id="Q2GMU9"/>